<dbReference type="AlphaFoldDB" id="A0AAW2R817"/>
<gene>
    <name evidence="1" type="ORF">Scaly_0745300</name>
</gene>
<dbReference type="PANTHER" id="PTHR33710">
    <property type="entry name" value="BNAC02G09200D PROTEIN"/>
    <property type="match status" value="1"/>
</dbReference>
<reference evidence="1" key="2">
    <citation type="journal article" date="2024" name="Plant">
        <title>Genomic evolution and insights into agronomic trait innovations of Sesamum species.</title>
        <authorList>
            <person name="Miao H."/>
            <person name="Wang L."/>
            <person name="Qu L."/>
            <person name="Liu H."/>
            <person name="Sun Y."/>
            <person name="Le M."/>
            <person name="Wang Q."/>
            <person name="Wei S."/>
            <person name="Zheng Y."/>
            <person name="Lin W."/>
            <person name="Duan Y."/>
            <person name="Cao H."/>
            <person name="Xiong S."/>
            <person name="Wang X."/>
            <person name="Wei L."/>
            <person name="Li C."/>
            <person name="Ma Q."/>
            <person name="Ju M."/>
            <person name="Zhao R."/>
            <person name="Li G."/>
            <person name="Mu C."/>
            <person name="Tian Q."/>
            <person name="Mei H."/>
            <person name="Zhang T."/>
            <person name="Gao T."/>
            <person name="Zhang H."/>
        </authorList>
    </citation>
    <scope>NUCLEOTIDE SEQUENCE</scope>
    <source>
        <strain evidence="1">KEN8</strain>
    </source>
</reference>
<protein>
    <submittedName>
        <fullName evidence="1">Uncharacterized protein</fullName>
    </submittedName>
</protein>
<proteinExistence type="predicted"/>
<dbReference type="EMBL" id="JACGWM010000004">
    <property type="protein sequence ID" value="KAL0376277.1"/>
    <property type="molecule type" value="Genomic_DNA"/>
</dbReference>
<organism evidence="1">
    <name type="scientific">Sesamum calycinum</name>
    <dbReference type="NCBI Taxonomy" id="2727403"/>
    <lineage>
        <taxon>Eukaryota</taxon>
        <taxon>Viridiplantae</taxon>
        <taxon>Streptophyta</taxon>
        <taxon>Embryophyta</taxon>
        <taxon>Tracheophyta</taxon>
        <taxon>Spermatophyta</taxon>
        <taxon>Magnoliopsida</taxon>
        <taxon>eudicotyledons</taxon>
        <taxon>Gunneridae</taxon>
        <taxon>Pentapetalae</taxon>
        <taxon>asterids</taxon>
        <taxon>lamiids</taxon>
        <taxon>Lamiales</taxon>
        <taxon>Pedaliaceae</taxon>
        <taxon>Sesamum</taxon>
    </lineage>
</organism>
<dbReference type="SUPFAM" id="SSF56219">
    <property type="entry name" value="DNase I-like"/>
    <property type="match status" value="1"/>
</dbReference>
<dbReference type="InterPro" id="IPR036691">
    <property type="entry name" value="Endo/exonu/phosph_ase_sf"/>
</dbReference>
<comment type="caution">
    <text evidence="1">The sequence shown here is derived from an EMBL/GenBank/DDBJ whole genome shotgun (WGS) entry which is preliminary data.</text>
</comment>
<dbReference type="PANTHER" id="PTHR33710:SF71">
    <property type="entry name" value="ENDONUCLEASE_EXONUCLEASE_PHOSPHATASE DOMAIN-CONTAINING PROTEIN"/>
    <property type="match status" value="1"/>
</dbReference>
<reference evidence="1" key="1">
    <citation type="submission" date="2020-06" db="EMBL/GenBank/DDBJ databases">
        <authorList>
            <person name="Li T."/>
            <person name="Hu X."/>
            <person name="Zhang T."/>
            <person name="Song X."/>
            <person name="Zhang H."/>
            <person name="Dai N."/>
            <person name="Sheng W."/>
            <person name="Hou X."/>
            <person name="Wei L."/>
        </authorList>
    </citation>
    <scope>NUCLEOTIDE SEQUENCE</scope>
    <source>
        <strain evidence="1">KEN8</strain>
        <tissue evidence="1">Leaf</tissue>
    </source>
</reference>
<accession>A0AAW2R817</accession>
<sequence length="126" mass="13685">MHNFWLALQNVGIHDLGFSGNTFTWCNNQDSSTTVRERLDRACGNPRWMQLLPEALIQHLDSAFSDQAPILISTITPLVGDTDSGIALRTYLSRYQVNGSPSMESFGGVMVTIGGILAKNGEGSLA</sequence>
<name>A0AAW2R817_9LAMI</name>
<evidence type="ECO:0000313" key="1">
    <source>
        <dbReference type="EMBL" id="KAL0376277.1"/>
    </source>
</evidence>